<evidence type="ECO:0000313" key="3">
    <source>
        <dbReference type="EMBL" id="KAJ2901216.1"/>
    </source>
</evidence>
<organism evidence="3 4">
    <name type="scientific">Zalerion maritima</name>
    <dbReference type="NCBI Taxonomy" id="339359"/>
    <lineage>
        <taxon>Eukaryota</taxon>
        <taxon>Fungi</taxon>
        <taxon>Dikarya</taxon>
        <taxon>Ascomycota</taxon>
        <taxon>Pezizomycotina</taxon>
        <taxon>Sordariomycetes</taxon>
        <taxon>Lulworthiomycetidae</taxon>
        <taxon>Lulworthiales</taxon>
        <taxon>Lulworthiaceae</taxon>
        <taxon>Zalerion</taxon>
    </lineage>
</organism>
<feature type="domain" description="AMP-dependent synthetase/ligase" evidence="1">
    <location>
        <begin position="126"/>
        <end position="530"/>
    </location>
</feature>
<dbReference type="EMBL" id="JAKWBI020000161">
    <property type="protein sequence ID" value="KAJ2901216.1"/>
    <property type="molecule type" value="Genomic_DNA"/>
</dbReference>
<keyword evidence="4" id="KW-1185">Reference proteome</keyword>
<feature type="domain" description="AMP-binding enzyme C-terminal" evidence="2">
    <location>
        <begin position="589"/>
        <end position="670"/>
    </location>
</feature>
<dbReference type="AlphaFoldDB" id="A0AAD5RPE9"/>
<evidence type="ECO:0000259" key="1">
    <source>
        <dbReference type="Pfam" id="PF00501"/>
    </source>
</evidence>
<dbReference type="PROSITE" id="PS00455">
    <property type="entry name" value="AMP_BINDING"/>
    <property type="match status" value="1"/>
</dbReference>
<dbReference type="SUPFAM" id="SSF56801">
    <property type="entry name" value="Acetyl-CoA synthetase-like"/>
    <property type="match status" value="1"/>
</dbReference>
<dbReference type="InterPro" id="IPR000873">
    <property type="entry name" value="AMP-dep_synth/lig_dom"/>
</dbReference>
<accession>A0AAD5RPE9</accession>
<evidence type="ECO:0000313" key="4">
    <source>
        <dbReference type="Proteomes" id="UP001201980"/>
    </source>
</evidence>
<dbReference type="Pfam" id="PF00501">
    <property type="entry name" value="AMP-binding"/>
    <property type="match status" value="1"/>
</dbReference>
<dbReference type="CDD" id="cd05911">
    <property type="entry name" value="Firefly_Luc_like"/>
    <property type="match status" value="1"/>
</dbReference>
<dbReference type="GO" id="GO:0016405">
    <property type="term" value="F:CoA-ligase activity"/>
    <property type="evidence" value="ECO:0007669"/>
    <property type="project" value="TreeGrafter"/>
</dbReference>
<comment type="caution">
    <text evidence="3">The sequence shown here is derived from an EMBL/GenBank/DDBJ whole genome shotgun (WGS) entry which is preliminary data.</text>
</comment>
<dbReference type="PANTHER" id="PTHR24096">
    <property type="entry name" value="LONG-CHAIN-FATTY-ACID--COA LIGASE"/>
    <property type="match status" value="1"/>
</dbReference>
<dbReference type="Proteomes" id="UP001201980">
    <property type="component" value="Unassembled WGS sequence"/>
</dbReference>
<gene>
    <name evidence="3" type="ORF">MKZ38_002122</name>
</gene>
<reference evidence="3" key="1">
    <citation type="submission" date="2022-07" db="EMBL/GenBank/DDBJ databases">
        <title>Draft genome sequence of Zalerion maritima ATCC 34329, a (micro)plastics degrading marine fungus.</title>
        <authorList>
            <person name="Paco A."/>
            <person name="Goncalves M.F.M."/>
            <person name="Rocha-Santos T.A.P."/>
            <person name="Alves A."/>
        </authorList>
    </citation>
    <scope>NUCLEOTIDE SEQUENCE</scope>
    <source>
        <strain evidence="3">ATCC 34329</strain>
    </source>
</reference>
<name>A0AAD5RPE9_9PEZI</name>
<dbReference type="Pfam" id="PF13193">
    <property type="entry name" value="AMP-binding_C"/>
    <property type="match status" value="1"/>
</dbReference>
<sequence length="692" mass="75830">MEHQVPSSPADGQSSTSSFSTLLPFSLPCIYSSPQSNTNAGSGPIPPHLVAATQLEISPARPPPYSDIPPINAPFTPSTLYPRTPVIFEQPSGNISMPISSRWTAEVPNCSLQKWIFGSDSGLLPPRKTFVDADDPSRFLTHSDYRLFAKRFAVGLQRAGLQSGDRVLLFSGNNIFFPSVFIGVIMAGGVFTGANPSFVARELAHQLKDSGAKFMLTAEKSLQTALEAAELVGLPKNRVLVFTDEAFERELAESRKKKYGEGVRHWTDLIADKNDGISFSWVEPSDSGTTTCCLNYSSGTTGVPKGVEISHRSYVANGVGVVHLASMQNDWEEYLQKRARGLCFLPMYHAYAQTYFVANFAKMGIPTYVMKAFDFEAMLKHVQEYKITVLTCVPPIVVALAKHPLAKRYDLSSVETLGSGAAPLGREVAQEVERLWNTVHHTGGRSKKKDGQPLAVRQGWGMTEVTCSCMAWDPSHPVGTTAAVGELLPNCSGKLVDTSSDDPTTFKDITEPNKPGELWVTGPTLMRGYWRNEKATKESILVDNDGTRWFRTGDVAYVEGEYGPGALFHIVDRIKELIKVKGNQVAPAELEALLLERPDVIDVAVVGVTIGGEEVPRAYVVPAKQPESGDEKERVAKEISEWMAAKTARFKWLRGGVDFIDAIPKNPSGKILRRHLREKANKEVDGKFAAKL</sequence>
<evidence type="ECO:0000259" key="2">
    <source>
        <dbReference type="Pfam" id="PF13193"/>
    </source>
</evidence>
<proteinExistence type="predicted"/>
<dbReference type="PANTHER" id="PTHR24096:SF424">
    <property type="entry name" value="ACETYL-COA SYNTHETASE-LIKE PROTEIN-RELATED"/>
    <property type="match status" value="1"/>
</dbReference>
<dbReference type="Gene3D" id="3.30.300.30">
    <property type="match status" value="1"/>
</dbReference>
<dbReference type="Gene3D" id="3.40.50.980">
    <property type="match status" value="2"/>
</dbReference>
<dbReference type="InterPro" id="IPR045851">
    <property type="entry name" value="AMP-bd_C_sf"/>
</dbReference>
<dbReference type="Gene3D" id="2.30.38.10">
    <property type="entry name" value="Luciferase, Domain 3"/>
    <property type="match status" value="1"/>
</dbReference>
<dbReference type="InterPro" id="IPR020845">
    <property type="entry name" value="AMP-binding_CS"/>
</dbReference>
<protein>
    <submittedName>
        <fullName evidence="3">AMP-binding enzyme</fullName>
    </submittedName>
</protein>
<dbReference type="InterPro" id="IPR025110">
    <property type="entry name" value="AMP-bd_C"/>
</dbReference>